<name>Q29IH7_DROPS</name>
<comment type="similarity">
    <text evidence="3 7">Belongs to the hyi family.</text>
</comment>
<dbReference type="Pfam" id="PF01261">
    <property type="entry name" value="AP_endonuc_2"/>
    <property type="match status" value="1"/>
</dbReference>
<accession>A0A6I8UHL6</accession>
<dbReference type="InterPro" id="IPR026040">
    <property type="entry name" value="HyI-like"/>
</dbReference>
<dbReference type="AlphaFoldDB" id="Q29IH7"/>
<gene>
    <name evidence="11" type="primary">Gip</name>
</gene>
<dbReference type="EC" id="5.3.1.22" evidence="4 7"/>
<dbReference type="SMR" id="Q29IH7"/>
<evidence type="ECO:0000313" key="11">
    <source>
        <dbReference type="RefSeq" id="XP_001355617.2"/>
    </source>
</evidence>
<organism evidence="10 11">
    <name type="scientific">Drosophila pseudoobscura pseudoobscura</name>
    <name type="common">Fruit fly</name>
    <dbReference type="NCBI Taxonomy" id="46245"/>
    <lineage>
        <taxon>Eukaryota</taxon>
        <taxon>Metazoa</taxon>
        <taxon>Ecdysozoa</taxon>
        <taxon>Arthropoda</taxon>
        <taxon>Hexapoda</taxon>
        <taxon>Insecta</taxon>
        <taxon>Pterygota</taxon>
        <taxon>Neoptera</taxon>
        <taxon>Endopterygota</taxon>
        <taxon>Diptera</taxon>
        <taxon>Brachycera</taxon>
        <taxon>Muscomorpha</taxon>
        <taxon>Ephydroidea</taxon>
        <taxon>Drosophilidae</taxon>
        <taxon>Drosophila</taxon>
        <taxon>Sophophora</taxon>
    </lineage>
</organism>
<accession>Q29IH7</accession>
<reference evidence="11" key="1">
    <citation type="submission" date="2025-08" db="UniProtKB">
        <authorList>
            <consortium name="RefSeq"/>
        </authorList>
    </citation>
    <scope>IDENTIFICATION</scope>
    <source>
        <strain evidence="11">MV-25-SWS-2005</strain>
        <tissue evidence="11">Whole body</tissue>
    </source>
</reference>
<dbReference type="FunCoup" id="Q29IH7">
    <property type="interactions" value="41"/>
</dbReference>
<dbReference type="Proteomes" id="UP000001819">
    <property type="component" value="Chromosome X"/>
</dbReference>
<feature type="active site" description="Proton donor/acceptor" evidence="8">
    <location>
        <position position="151"/>
    </location>
</feature>
<dbReference type="GeneID" id="4816067"/>
<evidence type="ECO:0000256" key="6">
    <source>
        <dbReference type="ARBA" id="ARBA00023235"/>
    </source>
</evidence>
<dbReference type="SUPFAM" id="SSF51658">
    <property type="entry name" value="Xylose isomerase-like"/>
    <property type="match status" value="1"/>
</dbReference>
<evidence type="ECO:0000256" key="2">
    <source>
        <dbReference type="ARBA" id="ARBA00002968"/>
    </source>
</evidence>
<dbReference type="PANTHER" id="PTHR43489">
    <property type="entry name" value="ISOMERASE"/>
    <property type="match status" value="1"/>
</dbReference>
<dbReference type="PANTHER" id="PTHR43489:SF6">
    <property type="entry name" value="HYDROXYPYRUVATE ISOMERASE-RELATED"/>
    <property type="match status" value="1"/>
</dbReference>
<dbReference type="STRING" id="46245.Q29IH7"/>
<dbReference type="Gene3D" id="3.20.20.150">
    <property type="entry name" value="Divalent-metal-dependent TIM barrel enzymes"/>
    <property type="match status" value="1"/>
</dbReference>
<dbReference type="eggNOG" id="KOG4518">
    <property type="taxonomic scope" value="Eukaryota"/>
</dbReference>
<proteinExistence type="inferred from homology"/>
<feature type="domain" description="Xylose isomerase-like TIM barrel" evidence="9">
    <location>
        <begin position="30"/>
        <end position="265"/>
    </location>
</feature>
<comment type="catalytic activity">
    <reaction evidence="1 7">
        <text>3-hydroxypyruvate = 2-hydroxy-3-oxopropanoate</text>
        <dbReference type="Rhea" id="RHEA:11952"/>
        <dbReference type="ChEBI" id="CHEBI:17180"/>
        <dbReference type="ChEBI" id="CHEBI:57978"/>
        <dbReference type="EC" id="5.3.1.22"/>
    </reaction>
</comment>
<dbReference type="ExpressionAtlas" id="Q29IH7">
    <property type="expression patterns" value="baseline"/>
</dbReference>
<evidence type="ECO:0000256" key="5">
    <source>
        <dbReference type="ARBA" id="ARBA00017985"/>
    </source>
</evidence>
<dbReference type="InterPro" id="IPR036237">
    <property type="entry name" value="Xyl_isomerase-like_sf"/>
</dbReference>
<dbReference type="HOGENOM" id="CLU_050006_1_1_1"/>
<evidence type="ECO:0000256" key="3">
    <source>
        <dbReference type="ARBA" id="ARBA00005962"/>
    </source>
</evidence>
<keyword evidence="10" id="KW-1185">Reference proteome</keyword>
<keyword evidence="6 7" id="KW-0413">Isomerase</keyword>
<dbReference type="InterPro" id="IPR050417">
    <property type="entry name" value="Sugar_Epim/Isomerase"/>
</dbReference>
<evidence type="ECO:0000256" key="7">
    <source>
        <dbReference type="PIRNR" id="PIRNR006241"/>
    </source>
</evidence>
<protein>
    <recommendedName>
        <fullName evidence="5 7">Putative hydroxypyruvate isomerase</fullName>
        <ecNumber evidence="4 7">5.3.1.22</ecNumber>
    </recommendedName>
</protein>
<dbReference type="Bgee" id="FBgn0075334">
    <property type="expression patterns" value="Expressed in female reproductive system and 3 other cell types or tissues"/>
</dbReference>
<dbReference type="PIRSF" id="PIRSF006241">
    <property type="entry name" value="HyI"/>
    <property type="match status" value="1"/>
</dbReference>
<dbReference type="KEGG" id="dpo:4816067"/>
<dbReference type="GO" id="GO:0046487">
    <property type="term" value="P:glyoxylate metabolic process"/>
    <property type="evidence" value="ECO:0007669"/>
    <property type="project" value="TreeGrafter"/>
</dbReference>
<evidence type="ECO:0000256" key="1">
    <source>
        <dbReference type="ARBA" id="ARBA00000476"/>
    </source>
</evidence>
<dbReference type="FunFam" id="3.20.20.150:FF:000007">
    <property type="entry name" value="Hydroxypyruvate isomerase"/>
    <property type="match status" value="1"/>
</dbReference>
<sequence>MTRSPRMALKFAANLNFLFTEKASTIAERIRLAHQSGFRAVEIPYPEGETRDVVSAIRETGVVVSLVNLAFDKSNDQLRFGSTSVPGAEGLFQKQLDATIDFAKDVNCQKIHLTAGLLTKGQETDYTKTYTSNLKIAADSLRANQMIGVIEPINKYAVPGYFMNSYVTASGVLTEVGADNIKLLADLYHLQHIHGNVTKTLEEYKSQIGHFQIAQVPHRHEPDTAGELDYDYVFKRLREFGYDGWIGCEYKPRTTTVEGLSWVTKLGHSL</sequence>
<dbReference type="GO" id="GO:0008903">
    <property type="term" value="F:hydroxypyruvate isomerase activity"/>
    <property type="evidence" value="ECO:0007669"/>
    <property type="project" value="UniProtKB-EC"/>
</dbReference>
<dbReference type="RefSeq" id="XP_001355617.2">
    <property type="nucleotide sequence ID" value="XM_001355581.4"/>
</dbReference>
<evidence type="ECO:0000256" key="8">
    <source>
        <dbReference type="PIRSR" id="PIRSR006241-50"/>
    </source>
</evidence>
<comment type="function">
    <text evidence="2 7">Catalyzes the reversible isomerization between hydroxypyruvate and 2-hydroxy-3-oxopropanoate (also termed tartronate semialdehyde).</text>
</comment>
<feature type="active site" description="Proton donor/acceptor" evidence="8">
    <location>
        <position position="249"/>
    </location>
</feature>
<dbReference type="InterPro" id="IPR013022">
    <property type="entry name" value="Xyl_isomerase-like_TIM-brl"/>
</dbReference>
<evidence type="ECO:0000259" key="9">
    <source>
        <dbReference type="Pfam" id="PF01261"/>
    </source>
</evidence>
<evidence type="ECO:0000313" key="10">
    <source>
        <dbReference type="Proteomes" id="UP000001819"/>
    </source>
</evidence>
<evidence type="ECO:0000256" key="4">
    <source>
        <dbReference type="ARBA" id="ARBA00012570"/>
    </source>
</evidence>
<dbReference type="InParanoid" id="Q29IH7"/>